<keyword evidence="4 12" id="KW-0963">Cytoplasm</keyword>
<dbReference type="PANTHER" id="PTHR43697">
    <property type="entry name" value="SERYL-TRNA SYNTHETASE"/>
    <property type="match status" value="1"/>
</dbReference>
<comment type="catalytic activity">
    <reaction evidence="10 12">
        <text>tRNA(Sec) + L-serine + ATP = L-seryl-tRNA(Sec) + AMP + diphosphate + H(+)</text>
        <dbReference type="Rhea" id="RHEA:42580"/>
        <dbReference type="Rhea" id="RHEA-COMP:9742"/>
        <dbReference type="Rhea" id="RHEA-COMP:10128"/>
        <dbReference type="ChEBI" id="CHEBI:15378"/>
        <dbReference type="ChEBI" id="CHEBI:30616"/>
        <dbReference type="ChEBI" id="CHEBI:33019"/>
        <dbReference type="ChEBI" id="CHEBI:33384"/>
        <dbReference type="ChEBI" id="CHEBI:78442"/>
        <dbReference type="ChEBI" id="CHEBI:78533"/>
        <dbReference type="ChEBI" id="CHEBI:456215"/>
        <dbReference type="EC" id="6.1.1.11"/>
    </reaction>
</comment>
<evidence type="ECO:0000256" key="6">
    <source>
        <dbReference type="ARBA" id="ARBA00022741"/>
    </source>
</evidence>
<sequence length="432" mass="47990">MLDLRHVVDHMDDVRAALARRSPAAAAALAPIAELGQKRRELIALSESKAAARNQANEQMAKADKKSAEFAEQREALKRLSTEIKDAEQALKDVEAKIQEQLALVPNLPDASVPDGKDENDNVVVRTWGDKPSYTFTPKSHWDIGEGLGVLDFARGAKLSGSRFTVLWGAAARLERALINFMLDLHTREQGYTEVLPPFLVKDSALFGTGQLPKFADDLFKTHKSDPERAYDLYLIPTAEVPVTNLHADEILEADKLPLAYTAYTPCFRAEAGSHGKDVRGLIRQHQFDKVELVRFSTPETSPENHETLTRHAEEVLKRLKLHYRVSLLCAGDMGGSSQKTYDLEVWLPGQGLYREISSCSNFGDYQARRAAIRYRPEPKAKPRLLHTQNGSALAVGRTVIAILEQYQQADGSVVVPEVLRPFMGCEVIKGV</sequence>
<organism evidence="15 16">
    <name type="scientific">Polyangium sorediatum</name>
    <dbReference type="NCBI Taxonomy" id="889274"/>
    <lineage>
        <taxon>Bacteria</taxon>
        <taxon>Pseudomonadati</taxon>
        <taxon>Myxococcota</taxon>
        <taxon>Polyangia</taxon>
        <taxon>Polyangiales</taxon>
        <taxon>Polyangiaceae</taxon>
        <taxon>Polyangium</taxon>
    </lineage>
</organism>
<dbReference type="RefSeq" id="WP_136965048.1">
    <property type="nucleotide sequence ID" value="NZ_JARZHI010000073.1"/>
</dbReference>
<feature type="coiled-coil region" evidence="13">
    <location>
        <begin position="49"/>
        <end position="104"/>
    </location>
</feature>
<gene>
    <name evidence="12 15" type="primary">serS</name>
    <name evidence="15" type="ORF">QHF89_41780</name>
</gene>
<comment type="similarity">
    <text evidence="3 12">Belongs to the class-II aminoacyl-tRNA synthetase family. Type-1 seryl-tRNA synthetase subfamily.</text>
</comment>
<keyword evidence="8 12" id="KW-0648">Protein biosynthesis</keyword>
<name>A0ABT6P683_9BACT</name>
<feature type="binding site" evidence="12">
    <location>
        <position position="292"/>
    </location>
    <ligand>
        <name>L-serine</name>
        <dbReference type="ChEBI" id="CHEBI:33384"/>
    </ligand>
</feature>
<dbReference type="EC" id="6.1.1.11" evidence="12"/>
<evidence type="ECO:0000313" key="15">
    <source>
        <dbReference type="EMBL" id="MDI1436110.1"/>
    </source>
</evidence>
<dbReference type="InterPro" id="IPR015866">
    <property type="entry name" value="Ser-tRNA-synth_1_N"/>
</dbReference>
<dbReference type="SUPFAM" id="SSF46589">
    <property type="entry name" value="tRNA-binding arm"/>
    <property type="match status" value="1"/>
</dbReference>
<evidence type="ECO:0000256" key="7">
    <source>
        <dbReference type="ARBA" id="ARBA00022840"/>
    </source>
</evidence>
<protein>
    <recommendedName>
        <fullName evidence="12">Serine--tRNA ligase</fullName>
        <ecNumber evidence="12">6.1.1.11</ecNumber>
    </recommendedName>
    <alternativeName>
        <fullName evidence="12">Seryl-tRNA synthetase</fullName>
        <shortName evidence="12">SerRS</shortName>
    </alternativeName>
    <alternativeName>
        <fullName evidence="12">Seryl-tRNA(Ser/Sec) synthetase</fullName>
    </alternativeName>
</protein>
<comment type="caution">
    <text evidence="12">Lacks conserved residue(s) required for the propagation of feature annotation.</text>
</comment>
<dbReference type="InterPro" id="IPR045864">
    <property type="entry name" value="aa-tRNA-synth_II/BPL/LPL"/>
</dbReference>
<dbReference type="InterPro" id="IPR010978">
    <property type="entry name" value="tRNA-bd_arm"/>
</dbReference>
<evidence type="ECO:0000259" key="14">
    <source>
        <dbReference type="PROSITE" id="PS50862"/>
    </source>
</evidence>
<evidence type="ECO:0000256" key="11">
    <source>
        <dbReference type="ARBA" id="ARBA00048823"/>
    </source>
</evidence>
<dbReference type="InterPro" id="IPR006195">
    <property type="entry name" value="aa-tRNA-synth_II"/>
</dbReference>
<dbReference type="Proteomes" id="UP001160301">
    <property type="component" value="Unassembled WGS sequence"/>
</dbReference>
<comment type="subcellular location">
    <subcellularLocation>
        <location evidence="1 12">Cytoplasm</location>
    </subcellularLocation>
</comment>
<feature type="binding site" evidence="12">
    <location>
        <begin position="356"/>
        <end position="359"/>
    </location>
    <ligand>
        <name>ATP</name>
        <dbReference type="ChEBI" id="CHEBI:30616"/>
    </ligand>
</feature>
<dbReference type="PRINTS" id="PR00981">
    <property type="entry name" value="TRNASYNTHSER"/>
</dbReference>
<dbReference type="EMBL" id="JARZHI010000073">
    <property type="protein sequence ID" value="MDI1436110.1"/>
    <property type="molecule type" value="Genomic_DNA"/>
</dbReference>
<dbReference type="CDD" id="cd00770">
    <property type="entry name" value="SerRS_core"/>
    <property type="match status" value="1"/>
</dbReference>
<dbReference type="InterPro" id="IPR033729">
    <property type="entry name" value="SerRS_core"/>
</dbReference>
<evidence type="ECO:0000256" key="4">
    <source>
        <dbReference type="ARBA" id="ARBA00022490"/>
    </source>
</evidence>
<dbReference type="InterPro" id="IPR042103">
    <property type="entry name" value="SerRS_1_N_sf"/>
</dbReference>
<keyword evidence="6 12" id="KW-0547">Nucleotide-binding</keyword>
<keyword evidence="5 12" id="KW-0436">Ligase</keyword>
<keyword evidence="16" id="KW-1185">Reference proteome</keyword>
<dbReference type="GO" id="GO:0004828">
    <property type="term" value="F:serine-tRNA ligase activity"/>
    <property type="evidence" value="ECO:0007669"/>
    <property type="project" value="UniProtKB-EC"/>
</dbReference>
<comment type="catalytic activity">
    <reaction evidence="11 12">
        <text>tRNA(Ser) + L-serine + ATP = L-seryl-tRNA(Ser) + AMP + diphosphate + H(+)</text>
        <dbReference type="Rhea" id="RHEA:12292"/>
        <dbReference type="Rhea" id="RHEA-COMP:9669"/>
        <dbReference type="Rhea" id="RHEA-COMP:9703"/>
        <dbReference type="ChEBI" id="CHEBI:15378"/>
        <dbReference type="ChEBI" id="CHEBI:30616"/>
        <dbReference type="ChEBI" id="CHEBI:33019"/>
        <dbReference type="ChEBI" id="CHEBI:33384"/>
        <dbReference type="ChEBI" id="CHEBI:78442"/>
        <dbReference type="ChEBI" id="CHEBI:78533"/>
        <dbReference type="ChEBI" id="CHEBI:456215"/>
        <dbReference type="EC" id="6.1.1.11"/>
    </reaction>
</comment>
<comment type="caution">
    <text evidence="15">The sequence shown here is derived from an EMBL/GenBank/DDBJ whole genome shotgun (WGS) entry which is preliminary data.</text>
</comment>
<dbReference type="Pfam" id="PF00587">
    <property type="entry name" value="tRNA-synt_2b"/>
    <property type="match status" value="1"/>
</dbReference>
<evidence type="ECO:0000256" key="5">
    <source>
        <dbReference type="ARBA" id="ARBA00022598"/>
    </source>
</evidence>
<dbReference type="HAMAP" id="MF_00176">
    <property type="entry name" value="Ser_tRNA_synth_type1"/>
    <property type="match status" value="1"/>
</dbReference>
<dbReference type="InterPro" id="IPR002317">
    <property type="entry name" value="Ser-tRNA-ligase_type_1"/>
</dbReference>
<evidence type="ECO:0000256" key="13">
    <source>
        <dbReference type="SAM" id="Coils"/>
    </source>
</evidence>
<dbReference type="SUPFAM" id="SSF55681">
    <property type="entry name" value="Class II aaRS and biotin synthetases"/>
    <property type="match status" value="1"/>
</dbReference>
<dbReference type="NCBIfam" id="TIGR00414">
    <property type="entry name" value="serS"/>
    <property type="match status" value="1"/>
</dbReference>
<feature type="binding site" evidence="12">
    <location>
        <begin position="238"/>
        <end position="240"/>
    </location>
    <ligand>
        <name>L-serine</name>
        <dbReference type="ChEBI" id="CHEBI:33384"/>
    </ligand>
</feature>
<comment type="domain">
    <text evidence="12">Consists of two distinct domains, a catalytic core and a N-terminal extension that is involved in tRNA binding.</text>
</comment>
<accession>A0ABT6P683</accession>
<comment type="subunit">
    <text evidence="12">Homodimer. The tRNA molecule binds across the dimer.</text>
</comment>
<evidence type="ECO:0000256" key="1">
    <source>
        <dbReference type="ARBA" id="ARBA00004496"/>
    </source>
</evidence>
<evidence type="ECO:0000256" key="2">
    <source>
        <dbReference type="ARBA" id="ARBA00005045"/>
    </source>
</evidence>
<dbReference type="InterPro" id="IPR002314">
    <property type="entry name" value="aa-tRNA-synt_IIb"/>
</dbReference>
<dbReference type="PIRSF" id="PIRSF001529">
    <property type="entry name" value="Ser-tRNA-synth_IIa"/>
    <property type="match status" value="1"/>
</dbReference>
<dbReference type="Gene3D" id="3.30.930.10">
    <property type="entry name" value="Bira Bifunctional Protein, Domain 2"/>
    <property type="match status" value="1"/>
</dbReference>
<keyword evidence="7 12" id="KW-0067">ATP-binding</keyword>
<feature type="binding site" evidence="12">
    <location>
        <position position="392"/>
    </location>
    <ligand>
        <name>L-serine</name>
        <dbReference type="ChEBI" id="CHEBI:33384"/>
    </ligand>
</feature>
<evidence type="ECO:0000256" key="8">
    <source>
        <dbReference type="ARBA" id="ARBA00022917"/>
    </source>
</evidence>
<dbReference type="PROSITE" id="PS50862">
    <property type="entry name" value="AA_TRNA_LIGASE_II"/>
    <property type="match status" value="1"/>
</dbReference>
<evidence type="ECO:0000256" key="3">
    <source>
        <dbReference type="ARBA" id="ARBA00010728"/>
    </source>
</evidence>
<evidence type="ECO:0000256" key="9">
    <source>
        <dbReference type="ARBA" id="ARBA00023146"/>
    </source>
</evidence>
<comment type="function">
    <text evidence="12">Catalyzes the attachment of serine to tRNA(Ser). Is also able to aminoacylate tRNA(Sec) with serine, to form the misacylated tRNA L-seryl-tRNA(Sec), which will be further converted into selenocysteinyl-tRNA(Sec).</text>
</comment>
<feature type="domain" description="Aminoacyl-transfer RNA synthetases class-II family profile" evidence="14">
    <location>
        <begin position="173"/>
        <end position="417"/>
    </location>
</feature>
<keyword evidence="9 12" id="KW-0030">Aminoacyl-tRNA synthetase</keyword>
<dbReference type="PANTHER" id="PTHR43697:SF1">
    <property type="entry name" value="SERINE--TRNA LIGASE"/>
    <property type="match status" value="1"/>
</dbReference>
<dbReference type="Gene3D" id="1.10.287.40">
    <property type="entry name" value="Serine-tRNA synthetase, tRNA binding domain"/>
    <property type="match status" value="1"/>
</dbReference>
<keyword evidence="13" id="KW-0175">Coiled coil</keyword>
<proteinExistence type="inferred from homology"/>
<evidence type="ECO:0000256" key="12">
    <source>
        <dbReference type="HAMAP-Rule" id="MF_00176"/>
    </source>
</evidence>
<feature type="binding site" evidence="12">
    <location>
        <begin position="269"/>
        <end position="271"/>
    </location>
    <ligand>
        <name>ATP</name>
        <dbReference type="ChEBI" id="CHEBI:30616"/>
    </ligand>
</feature>
<dbReference type="Pfam" id="PF02403">
    <property type="entry name" value="Seryl_tRNA_N"/>
    <property type="match status" value="1"/>
</dbReference>
<comment type="pathway">
    <text evidence="2 12">Aminoacyl-tRNA biosynthesis; selenocysteinyl-tRNA(Sec) biosynthesis; L-seryl-tRNA(Sec) from L-serine and tRNA(Sec): step 1/1.</text>
</comment>
<evidence type="ECO:0000256" key="10">
    <source>
        <dbReference type="ARBA" id="ARBA00047929"/>
    </source>
</evidence>
<reference evidence="15 16" key="1">
    <citation type="submission" date="2023-04" db="EMBL/GenBank/DDBJ databases">
        <title>The genome sequence of Polyangium sorediatum DSM14670.</title>
        <authorList>
            <person name="Zhang X."/>
        </authorList>
    </citation>
    <scope>NUCLEOTIDE SEQUENCE [LARGE SCALE GENOMIC DNA]</scope>
    <source>
        <strain evidence="15 16">DSM 14670</strain>
    </source>
</reference>
<evidence type="ECO:0000313" key="16">
    <source>
        <dbReference type="Proteomes" id="UP001160301"/>
    </source>
</evidence>